<evidence type="ECO:0000256" key="1">
    <source>
        <dbReference type="ARBA" id="ARBA00004370"/>
    </source>
</evidence>
<dbReference type="Gene3D" id="3.40.50.2300">
    <property type="match status" value="2"/>
</dbReference>
<keyword evidence="2" id="KW-0812">Transmembrane</keyword>
<evidence type="ECO:0000256" key="2">
    <source>
        <dbReference type="ARBA" id="ARBA00022692"/>
    </source>
</evidence>
<proteinExistence type="predicted"/>
<evidence type="ECO:0000313" key="7">
    <source>
        <dbReference type="Proteomes" id="UP000551127"/>
    </source>
</evidence>
<reference evidence="6 7" key="1">
    <citation type="submission" date="2019-09" db="EMBL/GenBank/DDBJ databases">
        <title>Bird 10,000 Genomes (B10K) Project - Family phase.</title>
        <authorList>
            <person name="Zhang G."/>
        </authorList>
    </citation>
    <scope>NUCLEOTIDE SEQUENCE [LARGE SCALE GENOMIC DNA]</scope>
    <source>
        <strain evidence="6">B10K-DU-012-80</strain>
    </source>
</reference>
<dbReference type="OrthoDB" id="1890790at2759"/>
<keyword evidence="7" id="KW-1185">Reference proteome</keyword>
<dbReference type="InterPro" id="IPR028082">
    <property type="entry name" value="Peripla_BP_I"/>
</dbReference>
<keyword evidence="4" id="KW-0472">Membrane</keyword>
<dbReference type="EMBL" id="VYZL01002109">
    <property type="protein sequence ID" value="NWR58938.1"/>
    <property type="molecule type" value="Genomic_DNA"/>
</dbReference>
<gene>
    <name evidence="6" type="primary">Gucy2f_1</name>
    <name evidence="6" type="ORF">BUCABY_R11893</name>
</gene>
<accession>A0A7K4YJ09</accession>
<organism evidence="6 7">
    <name type="scientific">Bucorvus abyssinicus</name>
    <name type="common">Northern ground-hornbill</name>
    <name type="synonym">Abyssinian ground-hornbill</name>
    <dbReference type="NCBI Taxonomy" id="153643"/>
    <lineage>
        <taxon>Eukaryota</taxon>
        <taxon>Metazoa</taxon>
        <taxon>Chordata</taxon>
        <taxon>Craniata</taxon>
        <taxon>Vertebrata</taxon>
        <taxon>Euteleostomi</taxon>
        <taxon>Archelosauria</taxon>
        <taxon>Archosauria</taxon>
        <taxon>Dinosauria</taxon>
        <taxon>Saurischia</taxon>
        <taxon>Theropoda</taxon>
        <taxon>Coelurosauria</taxon>
        <taxon>Aves</taxon>
        <taxon>Neognathae</taxon>
        <taxon>Neoaves</taxon>
        <taxon>Telluraves</taxon>
        <taxon>Coraciimorphae</taxon>
        <taxon>Bucerotiformes</taxon>
        <taxon>Bucorvidae</taxon>
        <taxon>Bucorvus</taxon>
    </lineage>
</organism>
<evidence type="ECO:0000256" key="4">
    <source>
        <dbReference type="ARBA" id="ARBA00023136"/>
    </source>
</evidence>
<comment type="subcellular location">
    <subcellularLocation>
        <location evidence="1">Membrane</location>
    </subcellularLocation>
</comment>
<protein>
    <submittedName>
        <fullName evidence="6">GUC2F cyclase</fullName>
    </submittedName>
</protein>
<evidence type="ECO:0000256" key="3">
    <source>
        <dbReference type="ARBA" id="ARBA00022989"/>
    </source>
</evidence>
<dbReference type="SUPFAM" id="SSF53822">
    <property type="entry name" value="Periplasmic binding protein-like I"/>
    <property type="match status" value="1"/>
</dbReference>
<dbReference type="Pfam" id="PF01094">
    <property type="entry name" value="ANF_receptor"/>
    <property type="match status" value="1"/>
</dbReference>
<sequence>VGVMGPWTCDPILARALPEAASRLAVTRLNRDPTFTQGYWWDAVVLAEACHTPQAVAGLPNAERYVTGLVGPLNPATCGAAGLLAAAWNKPLVSWSCLGDVEGLDTLVTPVAEPAGVLHAVLRFFRWAHVAVVSAPQDLWREVGQGLAQDLRARGLPVTVVTAAGSEEEEAREALRRVQRADGVRVVVMCMHSVLLGGEEQRVLLEKAEDLGMTDGTYVFVPYDALTFPLPYHRLPYPVLAANPKLRLAYDAVLTITIDSPHGSFHELLQEAKEAYEIPAHIEPTQV</sequence>
<feature type="non-terminal residue" evidence="6">
    <location>
        <position position="287"/>
    </location>
</feature>
<dbReference type="GO" id="GO:0016020">
    <property type="term" value="C:membrane"/>
    <property type="evidence" value="ECO:0007669"/>
    <property type="project" value="UniProtKB-SubCell"/>
</dbReference>
<dbReference type="InterPro" id="IPR001828">
    <property type="entry name" value="ANF_lig-bd_rcpt"/>
</dbReference>
<name>A0A7K4YJ09_BUCAB</name>
<keyword evidence="3" id="KW-1133">Transmembrane helix</keyword>
<feature type="domain" description="Receptor ligand binding region" evidence="5">
    <location>
        <begin position="18"/>
        <end position="273"/>
    </location>
</feature>
<comment type="caution">
    <text evidence="6">The sequence shown here is derived from an EMBL/GenBank/DDBJ whole genome shotgun (WGS) entry which is preliminary data.</text>
</comment>
<evidence type="ECO:0000313" key="6">
    <source>
        <dbReference type="EMBL" id="NWR58938.1"/>
    </source>
</evidence>
<dbReference type="FunFam" id="3.40.50.2300:FF:000114">
    <property type="entry name" value="Guanylate cyclase"/>
    <property type="match status" value="1"/>
</dbReference>
<feature type="non-terminal residue" evidence="6">
    <location>
        <position position="1"/>
    </location>
</feature>
<evidence type="ECO:0000259" key="5">
    <source>
        <dbReference type="Pfam" id="PF01094"/>
    </source>
</evidence>
<dbReference type="Proteomes" id="UP000551127">
    <property type="component" value="Unassembled WGS sequence"/>
</dbReference>
<dbReference type="AlphaFoldDB" id="A0A7K4YJ09"/>